<evidence type="ECO:0000313" key="2">
    <source>
        <dbReference type="Proteomes" id="UP000683246"/>
    </source>
</evidence>
<evidence type="ECO:0000313" key="1">
    <source>
        <dbReference type="EMBL" id="QUI23997.1"/>
    </source>
</evidence>
<organism evidence="1 2">
    <name type="scientific">Vallitalea pronyensis</name>
    <dbReference type="NCBI Taxonomy" id="1348613"/>
    <lineage>
        <taxon>Bacteria</taxon>
        <taxon>Bacillati</taxon>
        <taxon>Bacillota</taxon>
        <taxon>Clostridia</taxon>
        <taxon>Lachnospirales</taxon>
        <taxon>Vallitaleaceae</taxon>
        <taxon>Vallitalea</taxon>
    </lineage>
</organism>
<dbReference type="RefSeq" id="WP_212694687.1">
    <property type="nucleotide sequence ID" value="NZ_CP058649.1"/>
</dbReference>
<gene>
    <name evidence="1" type="ORF">HZI73_17585</name>
</gene>
<sequence>MYLRDMQLDVPYPASARLDIINKFMSAYNCTYEHALRIDYDRNWKTPIRRRFLLETNCTVSMFLRILGKYKNIDTKKIVVNCVDTLSGKGGTVLGICKIEQIVDYNGFFLQDDYEKKRLTLNVIKQTIAKVAKDKEWNTSPFEEVYAEMIKLQYNNHWTWRKKIKNQNRLYTAEVYLEHEIKDIKIYIIIRDKQGDIVKKQLVISELPDEYAYVKHLGKLTWLSNSEVQLVNKNSTEQWNVQLDL</sequence>
<dbReference type="EMBL" id="CP058649">
    <property type="protein sequence ID" value="QUI23997.1"/>
    <property type="molecule type" value="Genomic_DNA"/>
</dbReference>
<reference evidence="1" key="1">
    <citation type="submission" date="2020-07" db="EMBL/GenBank/DDBJ databases">
        <title>Vallitalea pronyensis genome.</title>
        <authorList>
            <person name="Postec A."/>
        </authorList>
    </citation>
    <scope>NUCLEOTIDE SEQUENCE</scope>
    <source>
        <strain evidence="1">FatNI3</strain>
    </source>
</reference>
<proteinExistence type="predicted"/>
<dbReference type="Proteomes" id="UP000683246">
    <property type="component" value="Chromosome"/>
</dbReference>
<dbReference type="KEGG" id="vpy:HZI73_17585"/>
<accession>A0A8J8SI19</accession>
<name>A0A8J8SI19_9FIRM</name>
<dbReference type="AlphaFoldDB" id="A0A8J8SI19"/>
<keyword evidence="2" id="KW-1185">Reference proteome</keyword>
<protein>
    <submittedName>
        <fullName evidence="1">Uncharacterized protein</fullName>
    </submittedName>
</protein>